<dbReference type="InterPro" id="IPR009050">
    <property type="entry name" value="Globin-like_sf"/>
</dbReference>
<comment type="caution">
    <text evidence="5">The sequence shown here is derived from an EMBL/GenBank/DDBJ whole genome shotgun (WGS) entry which is preliminary data.</text>
</comment>
<name>A0ABS3G329_9FLAO</name>
<evidence type="ECO:0000313" key="5">
    <source>
        <dbReference type="EMBL" id="MBO0353812.1"/>
    </source>
</evidence>
<keyword evidence="3" id="KW-0479">Metal-binding</keyword>
<protein>
    <submittedName>
        <fullName evidence="5">Group III truncated hemoglobin</fullName>
    </submittedName>
</protein>
<keyword evidence="4" id="KW-0408">Iron</keyword>
<evidence type="ECO:0000256" key="3">
    <source>
        <dbReference type="ARBA" id="ARBA00022723"/>
    </source>
</evidence>
<evidence type="ECO:0000256" key="1">
    <source>
        <dbReference type="ARBA" id="ARBA00022448"/>
    </source>
</evidence>
<reference evidence="5 6" key="1">
    <citation type="submission" date="2021-03" db="EMBL/GenBank/DDBJ databases">
        <title>Muricauda lutimaris sp. nov. and Muricauda ruestringensis sp. nov, two marine members of the Flavobacteriaceae isolated from deep sea sediments of Western Pacific.</title>
        <authorList>
            <person name="Zhao S."/>
            <person name="Liu R."/>
        </authorList>
    </citation>
    <scope>NUCLEOTIDE SEQUENCE [LARGE SCALE GENOMIC DNA]</scope>
    <source>
        <strain evidence="5 6">BC31-1-A7</strain>
    </source>
</reference>
<organism evidence="5 6">
    <name type="scientific">Flagellimonas aurea</name>
    <dbReference type="NCBI Taxonomy" id="2915619"/>
    <lineage>
        <taxon>Bacteria</taxon>
        <taxon>Pseudomonadati</taxon>
        <taxon>Bacteroidota</taxon>
        <taxon>Flavobacteriia</taxon>
        <taxon>Flavobacteriales</taxon>
        <taxon>Flavobacteriaceae</taxon>
        <taxon>Flagellimonas</taxon>
    </lineage>
</organism>
<accession>A0ABS3G329</accession>
<proteinExistence type="predicted"/>
<dbReference type="Gene3D" id="1.10.490.10">
    <property type="entry name" value="Globins"/>
    <property type="match status" value="1"/>
</dbReference>
<evidence type="ECO:0000313" key="6">
    <source>
        <dbReference type="Proteomes" id="UP000664044"/>
    </source>
</evidence>
<keyword evidence="2" id="KW-0349">Heme</keyword>
<dbReference type="CDD" id="cd08916">
    <property type="entry name" value="TrHb3_P"/>
    <property type="match status" value="1"/>
</dbReference>
<dbReference type="EMBL" id="JAFLNL010000003">
    <property type="protein sequence ID" value="MBO0353812.1"/>
    <property type="molecule type" value="Genomic_DNA"/>
</dbReference>
<keyword evidence="1" id="KW-0813">Transport</keyword>
<keyword evidence="6" id="KW-1185">Reference proteome</keyword>
<gene>
    <name evidence="5" type="ORF">J0656_07275</name>
</gene>
<dbReference type="InterPro" id="IPR012292">
    <property type="entry name" value="Globin/Proto"/>
</dbReference>
<dbReference type="SUPFAM" id="SSF46458">
    <property type="entry name" value="Globin-like"/>
    <property type="match status" value="1"/>
</dbReference>
<dbReference type="Proteomes" id="UP000664044">
    <property type="component" value="Unassembled WGS sequence"/>
</dbReference>
<dbReference type="InterPro" id="IPR001486">
    <property type="entry name" value="Hemoglobin_trunc"/>
</dbReference>
<evidence type="ECO:0000256" key="2">
    <source>
        <dbReference type="ARBA" id="ARBA00022617"/>
    </source>
</evidence>
<dbReference type="Pfam" id="PF01152">
    <property type="entry name" value="Bac_globin"/>
    <property type="match status" value="1"/>
</dbReference>
<dbReference type="RefSeq" id="WP_207032822.1">
    <property type="nucleotide sequence ID" value="NZ_JAFLNL010000003.1"/>
</dbReference>
<sequence>MVQKKEILSLEEIKQLVDQFYEKVRKDPLLADIFNRVIKANWPAHLEKMYRFWQTVLLKEHTYQGSPFAPHAKLPVNAKHFDRWKHLFFETVDENFSGNKAEEAKFRATKMAEMFQLKIDFIQQRE</sequence>
<evidence type="ECO:0000256" key="4">
    <source>
        <dbReference type="ARBA" id="ARBA00023004"/>
    </source>
</evidence>